<dbReference type="InterPro" id="IPR011010">
    <property type="entry name" value="DNA_brk_join_enz"/>
</dbReference>
<accession>A0ABS0EC51</accession>
<feature type="domain" description="Tyr recombinase" evidence="2">
    <location>
        <begin position="170"/>
        <end position="387"/>
    </location>
</feature>
<evidence type="ECO:0000256" key="1">
    <source>
        <dbReference type="ARBA" id="ARBA00023172"/>
    </source>
</evidence>
<proteinExistence type="predicted"/>
<evidence type="ECO:0000313" key="4">
    <source>
        <dbReference type="Proteomes" id="UP000636811"/>
    </source>
</evidence>
<dbReference type="RefSeq" id="WP_195816452.1">
    <property type="nucleotide sequence ID" value="NZ_JADOBI010000018.1"/>
</dbReference>
<name>A0ABS0EC51_9GAMM</name>
<keyword evidence="1" id="KW-0233">DNA recombination</keyword>
<comment type="caution">
    <text evidence="3">The sequence shown here is derived from an EMBL/GenBank/DDBJ whole genome shotgun (WGS) entry which is preliminary data.</text>
</comment>
<keyword evidence="4" id="KW-1185">Reference proteome</keyword>
<dbReference type="EMBL" id="JADOBI010000018">
    <property type="protein sequence ID" value="MBF7982655.1"/>
    <property type="molecule type" value="Genomic_DNA"/>
</dbReference>
<dbReference type="Proteomes" id="UP000636811">
    <property type="component" value="Unassembled WGS sequence"/>
</dbReference>
<protein>
    <submittedName>
        <fullName evidence="3">Site-specific integrase</fullName>
    </submittedName>
</protein>
<dbReference type="InterPro" id="IPR002104">
    <property type="entry name" value="Integrase_catalytic"/>
</dbReference>
<evidence type="ECO:0000259" key="2">
    <source>
        <dbReference type="PROSITE" id="PS51898"/>
    </source>
</evidence>
<dbReference type="InterPro" id="IPR013762">
    <property type="entry name" value="Integrase-like_cat_sf"/>
</dbReference>
<sequence length="405" mass="46578">MSKIKVNKFLLDSGERYCVIINKETGIPLFHPNLYLTTQVRNSGHAIATIESKAVNLSLFYRFMEKKNIDIEEYILSGKYLSGRDIDHLIIFLSKTSDLKKGMRHKSDYVSKRTLCNRLDNITAYLSWLTEELLQYDFPKYKTHLSKMLKTINARKPICNYYNDSECAGDGDKALSDSAVDIIMKSIDPHSPDNPFESIVRNRNAIIIMVLTELGIRGGELLNIKIGDINFQEQMLYIRRRADEVNDPRLNQPLVKTLGRALALSNELSSKLMDYIIYDRKLFSKGKSDFLFITYKSGPFQGEPLSKSGYFKILSTISKCDLLLKGLTGHKFRHTWNYNFSCLMDSLNVSEKEQGVIREKVMGWRPNSGTAEKYNKRFVKEKANDASVRLQERLSCRNRGVQNDK</sequence>
<organism evidence="3 4">
    <name type="scientific">Rahnella laticis</name>
    <dbReference type="NCBI Taxonomy" id="2787622"/>
    <lineage>
        <taxon>Bacteria</taxon>
        <taxon>Pseudomonadati</taxon>
        <taxon>Pseudomonadota</taxon>
        <taxon>Gammaproteobacteria</taxon>
        <taxon>Enterobacterales</taxon>
        <taxon>Yersiniaceae</taxon>
        <taxon>Rahnella</taxon>
    </lineage>
</organism>
<reference evidence="3 4" key="1">
    <citation type="submission" date="2020-11" db="EMBL/GenBank/DDBJ databases">
        <title>Taxonomic investigation of Rahnella strains.</title>
        <authorList>
            <person name="Lee S.D."/>
        </authorList>
    </citation>
    <scope>NUCLEOTIDE SEQUENCE [LARGE SCALE GENOMIC DNA]</scope>
    <source>
        <strain evidence="3 4">SAP-17</strain>
    </source>
</reference>
<gene>
    <name evidence="3" type="ORF">IV433_24925</name>
</gene>
<dbReference type="PROSITE" id="PS51898">
    <property type="entry name" value="TYR_RECOMBINASE"/>
    <property type="match status" value="1"/>
</dbReference>
<dbReference type="CDD" id="cd00397">
    <property type="entry name" value="DNA_BRE_C"/>
    <property type="match status" value="1"/>
</dbReference>
<dbReference type="SUPFAM" id="SSF56349">
    <property type="entry name" value="DNA breaking-rejoining enzymes"/>
    <property type="match status" value="1"/>
</dbReference>
<evidence type="ECO:0000313" key="3">
    <source>
        <dbReference type="EMBL" id="MBF7982655.1"/>
    </source>
</evidence>
<dbReference type="Pfam" id="PF00589">
    <property type="entry name" value="Phage_integrase"/>
    <property type="match status" value="1"/>
</dbReference>
<dbReference type="Gene3D" id="1.10.443.10">
    <property type="entry name" value="Intergrase catalytic core"/>
    <property type="match status" value="1"/>
</dbReference>